<name>A0A090M6T4_OSTTA</name>
<evidence type="ECO:0000256" key="1">
    <source>
        <dbReference type="SAM" id="Phobius"/>
    </source>
</evidence>
<dbReference type="GeneID" id="9836045"/>
<feature type="chain" id="PRO_5001859361" evidence="2">
    <location>
        <begin position="30"/>
        <end position="519"/>
    </location>
</feature>
<comment type="caution">
    <text evidence="3">The sequence shown here is derived from an EMBL/GenBank/DDBJ whole genome shotgun (WGS) entry which is preliminary data.</text>
</comment>
<feature type="transmembrane region" description="Helical" evidence="1">
    <location>
        <begin position="481"/>
        <end position="499"/>
    </location>
</feature>
<organism evidence="3 4">
    <name type="scientific">Ostreococcus tauri</name>
    <name type="common">Marine green alga</name>
    <dbReference type="NCBI Taxonomy" id="70448"/>
    <lineage>
        <taxon>Eukaryota</taxon>
        <taxon>Viridiplantae</taxon>
        <taxon>Chlorophyta</taxon>
        <taxon>Mamiellophyceae</taxon>
        <taxon>Mamiellales</taxon>
        <taxon>Bathycoccaceae</taxon>
        <taxon>Ostreococcus</taxon>
    </lineage>
</organism>
<reference evidence="3 4" key="2">
    <citation type="journal article" date="2014" name="BMC Genomics">
        <title>An improved genome of the model marine alga Ostreococcus tauri unfolds by assessing Illumina de novo assemblies.</title>
        <authorList>
            <person name="Blanc-Mathieu R."/>
            <person name="Verhelst B."/>
            <person name="Derelle E."/>
            <person name="Rombauts S."/>
            <person name="Bouget F.Y."/>
            <person name="Carre I."/>
            <person name="Chateau A."/>
            <person name="Eyre-Walker A."/>
            <person name="Grimsley N."/>
            <person name="Moreau H."/>
            <person name="Piegu B."/>
            <person name="Rivals E."/>
            <person name="Schackwitz W."/>
            <person name="Van de Peer Y."/>
            <person name="Piganeau G."/>
        </authorList>
    </citation>
    <scope>NUCLEOTIDE SEQUENCE [LARGE SCALE GENOMIC DNA]</scope>
    <source>
        <strain evidence="4">OTTH 0595 / CCAP 157/2 / RCC745</strain>
    </source>
</reference>
<keyword evidence="4" id="KW-1185">Reference proteome</keyword>
<keyword evidence="1" id="KW-0472">Membrane</keyword>
<dbReference type="KEGG" id="ota:OT_ostta12g02700"/>
<keyword evidence="1" id="KW-0812">Transmembrane</keyword>
<dbReference type="EMBL" id="CAID01000012">
    <property type="protein sequence ID" value="CEF99960.1"/>
    <property type="molecule type" value="Genomic_DNA"/>
</dbReference>
<dbReference type="Proteomes" id="UP000009170">
    <property type="component" value="Unassembled WGS sequence"/>
</dbReference>
<protein>
    <submittedName>
        <fullName evidence="3">Unnamed product</fullName>
    </submittedName>
</protein>
<dbReference type="AlphaFoldDB" id="A0A090M6T4"/>
<dbReference type="RefSeq" id="XP_003082421.2">
    <property type="nucleotide sequence ID" value="XM_003082373.2"/>
</dbReference>
<feature type="signal peptide" evidence="2">
    <location>
        <begin position="1"/>
        <end position="29"/>
    </location>
</feature>
<evidence type="ECO:0000313" key="3">
    <source>
        <dbReference type="EMBL" id="CEF99960.1"/>
    </source>
</evidence>
<evidence type="ECO:0000256" key="2">
    <source>
        <dbReference type="SAM" id="SignalP"/>
    </source>
</evidence>
<gene>
    <name evidence="3" type="ORF">OT_ostta12g02700</name>
</gene>
<keyword evidence="1" id="KW-1133">Transmembrane helix</keyword>
<reference evidence="4" key="1">
    <citation type="journal article" date="2006" name="Proc. Natl. Acad. Sci. U.S.A.">
        <title>Genome analysis of the smallest free-living eukaryote Ostreococcus tauri unveils many unique features.</title>
        <authorList>
            <person name="Derelle E."/>
            <person name="Ferraz C."/>
            <person name="Rombauts S."/>
            <person name="Rouze P."/>
            <person name="Worden A.Z."/>
            <person name="Robbens S."/>
            <person name="Partensky F."/>
            <person name="Degroeve S."/>
            <person name="Echeynie S."/>
            <person name="Cooke R."/>
            <person name="Saeys Y."/>
            <person name="Wuyts J."/>
            <person name="Jabbari K."/>
            <person name="Bowler C."/>
            <person name="Panaud O."/>
            <person name="Piegu B."/>
            <person name="Ball S.G."/>
            <person name="Ral J.-P."/>
            <person name="Bouget F.-Y."/>
            <person name="Piganeau G."/>
            <person name="De Baets B."/>
            <person name="Picard A."/>
            <person name="Delseny M."/>
            <person name="Demaille J."/>
            <person name="Van de Peer Y."/>
            <person name="Moreau H."/>
        </authorList>
    </citation>
    <scope>NUCLEOTIDE SEQUENCE [LARGE SCALE GENOMIC DNA]</scope>
    <source>
        <strain evidence="4">OTTH 0595 / CCAP 157/2 / RCC745</strain>
    </source>
</reference>
<dbReference type="OrthoDB" id="10472925at2759"/>
<proteinExistence type="predicted"/>
<dbReference type="InParanoid" id="A0A090M6T4"/>
<keyword evidence="2" id="KW-0732">Signal</keyword>
<accession>A0A090M6T4</accession>
<sequence>MPRATRTSRTLALLLAVLAVAAVALPARAASSAVTTPRARFQRHDASALGGWKKIKKSAKKTASKTTKTVTKTTETVTKTVTKTTADMAKDAYDAGKAMAGSTYQATYNNVKKKFGDKVTKFTGDSTDMLENKYDATKGFTSDAVSTIKSEASALAADATAVAEMIVAFFNGLKCDISPSTMRGIANNLKNNAFQNGGTSSMVKQIKADPAKFYQKLDNVACDIIWNTMFTSASVAIDVFKAAIETLKQDCPAIGGAKSAFTLGLTLDVDVTFGTHTAGIGTELGVGFDLVGNKFCYVGACASSGRKFGGNPLDADAEPGLALSGYKEMSSVPGECSLIDAGLSINLPTPLKIEGEGGLTYLYSGSLGNFVGVQVPLSISQAAIVPGAEVSFSKGMCCTPICIKTDGSDCAGTNWKNPCPTAKDPTAWSNLITASAEARLGGATTLDRSNEEYPGPSTWARRLGYDDDVETSTQGALRSKTVTALAASIGLIAIVAVAAQRRRRSKLVADETTPLVRSS</sequence>
<evidence type="ECO:0000313" key="4">
    <source>
        <dbReference type="Proteomes" id="UP000009170"/>
    </source>
</evidence>